<keyword evidence="1" id="KW-0067">ATP-binding</keyword>
<proteinExistence type="predicted"/>
<dbReference type="InterPro" id="IPR011761">
    <property type="entry name" value="ATP-grasp"/>
</dbReference>
<dbReference type="PROSITE" id="PS50975">
    <property type="entry name" value="ATP_GRASP"/>
    <property type="match status" value="1"/>
</dbReference>
<dbReference type="GeneID" id="60999555"/>
<evidence type="ECO:0000313" key="8">
    <source>
        <dbReference type="Proteomes" id="UP000557857"/>
    </source>
</evidence>
<organism evidence="5 7">
    <name type="scientific">Enterococcus mundtii</name>
    <dbReference type="NCBI Taxonomy" id="53346"/>
    <lineage>
        <taxon>Bacteria</taxon>
        <taxon>Bacillati</taxon>
        <taxon>Bacillota</taxon>
        <taxon>Bacilli</taxon>
        <taxon>Lactobacillales</taxon>
        <taxon>Enterococcaceae</taxon>
        <taxon>Enterococcus</taxon>
    </lineage>
</organism>
<feature type="domain" description="ATP-grasp" evidence="2">
    <location>
        <begin position="130"/>
        <end position="332"/>
    </location>
</feature>
<accession>A0A1L8V2M8</accession>
<dbReference type="Proteomes" id="UP000195024">
    <property type="component" value="Unassembled WGS sequence"/>
</dbReference>
<reference evidence="5 7" key="2">
    <citation type="submission" date="2017-05" db="EMBL/GenBank/DDBJ databases">
        <title>The Genome Sequence of Enterococcus mundtii 6B1_DIV0119.</title>
        <authorList>
            <consortium name="The Broad Institute Genomics Platform"/>
            <consortium name="The Broad Institute Genomic Center for Infectious Diseases"/>
            <person name="Earl A."/>
            <person name="Manson A."/>
            <person name="Schwartman J."/>
            <person name="Gilmore M."/>
            <person name="Abouelleil A."/>
            <person name="Cao P."/>
            <person name="Chapman S."/>
            <person name="Cusick C."/>
            <person name="Shea T."/>
            <person name="Young S."/>
            <person name="Neafsey D."/>
            <person name="Nusbaum C."/>
            <person name="Birren B."/>
        </authorList>
    </citation>
    <scope>NUCLEOTIDE SEQUENCE [LARGE SCALE GENOMIC DNA]</scope>
    <source>
        <strain evidence="5 7">6B1_DIV0119</strain>
    </source>
</reference>
<evidence type="ECO:0000313" key="3">
    <source>
        <dbReference type="EMBL" id="NMP58784.1"/>
    </source>
</evidence>
<dbReference type="EMBL" id="MSTR01000005">
    <property type="protein sequence ID" value="ONN43492.1"/>
    <property type="molecule type" value="Genomic_DNA"/>
</dbReference>
<name>A0A1L8V2M8_ENTMU</name>
<dbReference type="OrthoDB" id="5420347at2"/>
<dbReference type="GO" id="GO:0046872">
    <property type="term" value="F:metal ion binding"/>
    <property type="evidence" value="ECO:0007669"/>
    <property type="project" value="InterPro"/>
</dbReference>
<dbReference type="AlphaFoldDB" id="A0A1L8V2M8"/>
<evidence type="ECO:0000259" key="2">
    <source>
        <dbReference type="PROSITE" id="PS50975"/>
    </source>
</evidence>
<dbReference type="GO" id="GO:0005524">
    <property type="term" value="F:ATP binding"/>
    <property type="evidence" value="ECO:0007669"/>
    <property type="project" value="UniProtKB-UniRule"/>
</dbReference>
<dbReference type="GO" id="GO:0016874">
    <property type="term" value="F:ligase activity"/>
    <property type="evidence" value="ECO:0007669"/>
    <property type="project" value="UniProtKB-KW"/>
</dbReference>
<dbReference type="EMBL" id="NGMS01000001">
    <property type="protein sequence ID" value="OTP27543.1"/>
    <property type="molecule type" value="Genomic_DNA"/>
</dbReference>
<comment type="caution">
    <text evidence="5">The sequence shown here is derived from an EMBL/GenBank/DDBJ whole genome shotgun (WGS) entry which is preliminary data.</text>
</comment>
<protein>
    <submittedName>
        <fullName evidence="3">Carboxylate--amine ligase</fullName>
    </submittedName>
    <submittedName>
        <fullName evidence="5">D-aspartate ligase</fullName>
    </submittedName>
</protein>
<dbReference type="Gene3D" id="3.30.470.20">
    <property type="entry name" value="ATP-grasp fold, B domain"/>
    <property type="match status" value="1"/>
</dbReference>
<evidence type="ECO:0000256" key="1">
    <source>
        <dbReference type="PROSITE-ProRule" id="PRU00409"/>
    </source>
</evidence>
<dbReference type="Proteomes" id="UP000189299">
    <property type="component" value="Unassembled WGS sequence"/>
</dbReference>
<evidence type="ECO:0000313" key="7">
    <source>
        <dbReference type="Proteomes" id="UP000195024"/>
    </source>
</evidence>
<dbReference type="SUPFAM" id="SSF56059">
    <property type="entry name" value="Glutathione synthetase ATP-binding domain-like"/>
    <property type="match status" value="1"/>
</dbReference>
<reference evidence="3 8" key="3">
    <citation type="submission" date="2020-04" db="EMBL/GenBank/DDBJ databases">
        <authorList>
            <person name="Abaymova A."/>
            <person name="Teymurazov M."/>
            <person name="Tazyna O."/>
            <person name="Chatushin Y."/>
            <person name="Svetoch E."/>
            <person name="Pereligyn V."/>
            <person name="Pohylenko V."/>
            <person name="Platonov M."/>
            <person name="Kartsev N."/>
            <person name="Skryabin Y."/>
            <person name="Sizova A."/>
            <person name="Solomentsev V."/>
            <person name="Kislichkina A."/>
            <person name="Bogun A."/>
        </authorList>
    </citation>
    <scope>NUCLEOTIDE SEQUENCE [LARGE SCALE GENOMIC DNA]</scope>
    <source>
        <strain evidence="3">SCPM-O-B-8398</strain>
        <strain evidence="8">SCPM-O-B-8398 (E28)</strain>
    </source>
</reference>
<reference evidence="4 6" key="1">
    <citation type="submission" date="2016-12" db="EMBL/GenBank/DDBJ databases">
        <authorList>
            <person name="Song W.-J."/>
            <person name="Kurnit D.M."/>
        </authorList>
    </citation>
    <scope>NUCLEOTIDE SEQUENCE [LARGE SCALE GENOMIC DNA]</scope>
    <source>
        <strain evidence="4 6">CGB1038-1_S1</strain>
    </source>
</reference>
<keyword evidence="5" id="KW-0436">Ligase</keyword>
<dbReference type="EMBL" id="JABCAG010000027">
    <property type="protein sequence ID" value="NMP58784.1"/>
    <property type="molecule type" value="Genomic_DNA"/>
</dbReference>
<evidence type="ECO:0000313" key="6">
    <source>
        <dbReference type="Proteomes" id="UP000189299"/>
    </source>
</evidence>
<dbReference type="RefSeq" id="WP_041684221.1">
    <property type="nucleotide sequence ID" value="NZ_AP019810.1"/>
</dbReference>
<sequence>MMNSNEKNEFIPILLGSDMNVYGMARSFHEAYGTVCQSYASNQLAPTRYSKIVNVEVIPGFDQDPVFIETMRRLAKEKYTDKNKKYLLIACGDGYAELISQHKEELSETFICPYIDYSLFERLVNKVSFYEICEEYQLPYPKTLIIRKEMLNNGRLEQELPFNFPVALKPANSVEYLSVQFEGRKKAFIIDNREEFDLMLGRIYEAGYTSEMIAQDFIPGDDSNMRVLNAYVDDQHQVRMMCLGHPLLEDPTPASIGNYVVIMPDYNEKIYQTIKAFLEKIEYTGFANFDMKYDPRDGEYKLFEINLRQGRSSFFVTLNGLNLARFLTEDRVFGVPFVETTYGTNQSDQAKLWLGVPKKVFLTYAKENEQKQRALQLIKEKRYGTTVFYEKDHSLKRWVLMTYMFRNYIPRFKKYFHSKEG</sequence>
<dbReference type="Proteomes" id="UP000557857">
    <property type="component" value="Unassembled WGS sequence"/>
</dbReference>
<evidence type="ECO:0000313" key="4">
    <source>
        <dbReference type="EMBL" id="ONN43492.1"/>
    </source>
</evidence>
<dbReference type="STRING" id="53346.A5802_001278"/>
<gene>
    <name evidence="5" type="ORF">A5802_001278</name>
    <name evidence="4" type="ORF">BTN92_06570</name>
    <name evidence="3" type="ORF">HI921_09990</name>
</gene>
<keyword evidence="1" id="KW-0547">Nucleotide-binding</keyword>
<evidence type="ECO:0000313" key="5">
    <source>
        <dbReference type="EMBL" id="OTP27543.1"/>
    </source>
</evidence>